<dbReference type="RefSeq" id="XP_002291630.1">
    <property type="nucleotide sequence ID" value="XM_002291594.1"/>
</dbReference>
<feature type="region of interest" description="Disordered" evidence="1">
    <location>
        <begin position="71"/>
        <end position="100"/>
    </location>
</feature>
<feature type="compositionally biased region" description="Polar residues" evidence="1">
    <location>
        <begin position="71"/>
        <end position="83"/>
    </location>
</feature>
<name>B8C4J8_THAPS</name>
<accession>B8C4J8</accession>
<dbReference type="HOGENOM" id="CLU_684256_0_0_1"/>
<dbReference type="Proteomes" id="UP000001449">
    <property type="component" value="Chromosome 6"/>
</dbReference>
<keyword evidence="3" id="KW-1185">Reference proteome</keyword>
<organism evidence="2 3">
    <name type="scientific">Thalassiosira pseudonana</name>
    <name type="common">Marine diatom</name>
    <name type="synonym">Cyclotella nana</name>
    <dbReference type="NCBI Taxonomy" id="35128"/>
    <lineage>
        <taxon>Eukaryota</taxon>
        <taxon>Sar</taxon>
        <taxon>Stramenopiles</taxon>
        <taxon>Ochrophyta</taxon>
        <taxon>Bacillariophyta</taxon>
        <taxon>Coscinodiscophyceae</taxon>
        <taxon>Thalassiosirophycidae</taxon>
        <taxon>Thalassiosirales</taxon>
        <taxon>Thalassiosiraceae</taxon>
        <taxon>Thalassiosira</taxon>
    </lineage>
</organism>
<proteinExistence type="predicted"/>
<feature type="region of interest" description="Disordered" evidence="1">
    <location>
        <begin position="363"/>
        <end position="403"/>
    </location>
</feature>
<dbReference type="InParanoid" id="B8C4J8"/>
<dbReference type="OMA" id="ASAGNCY"/>
<feature type="compositionally biased region" description="Acidic residues" evidence="1">
    <location>
        <begin position="370"/>
        <end position="380"/>
    </location>
</feature>
<dbReference type="EMBL" id="CM000643">
    <property type="protein sequence ID" value="EED91737.1"/>
    <property type="molecule type" value="Genomic_DNA"/>
</dbReference>
<dbReference type="eggNOG" id="ENOG502T77B">
    <property type="taxonomic scope" value="Eukaryota"/>
</dbReference>
<dbReference type="GeneID" id="7444601"/>
<dbReference type="KEGG" id="tps:THAPSDRAFT_23290"/>
<sequence>MNTLIARGAEKSRCLLRTSIKSSALSTSAGASSPRSDVSARNQPHMMHATTSSASAGNCYTNIQPFSANTSSWTRNFSSEAPSQQQQQQQRPSAIEKANPPLLTPGHAIRILQIHGANQAQLIRRSDFVKLCESSRPGKKRDAKVIATALREFKRNNKFVLHREGASAAVVGMMRSSIPNYKVVYGKPRVEAAVFVAEQVLDESTGLYFAVKIEDVDGVLSELQQGLSELEERGMNVRLAAPNEEEVEESGDECKMLQDAQRVTEGLMKLLVKRRSRPENKMKKRAKRGYLKLLQLNDGPEDSTLKLATQIALAIGGSASARKNIIAPYADAFWSGEVDESILQLVADAEAKELAEKESVEAAAAAAAAAEEEEASEAGDGEVHDGSENDSEQSEESTEETKS</sequence>
<evidence type="ECO:0000313" key="3">
    <source>
        <dbReference type="Proteomes" id="UP000001449"/>
    </source>
</evidence>
<evidence type="ECO:0000256" key="1">
    <source>
        <dbReference type="SAM" id="MobiDB-lite"/>
    </source>
</evidence>
<dbReference type="AlphaFoldDB" id="B8C4J8"/>
<protein>
    <submittedName>
        <fullName evidence="2">Uncharacterized protein</fullName>
    </submittedName>
</protein>
<evidence type="ECO:0000313" key="2">
    <source>
        <dbReference type="EMBL" id="EED91737.1"/>
    </source>
</evidence>
<reference evidence="2 3" key="1">
    <citation type="journal article" date="2004" name="Science">
        <title>The genome of the diatom Thalassiosira pseudonana: ecology, evolution, and metabolism.</title>
        <authorList>
            <person name="Armbrust E.V."/>
            <person name="Berges J.A."/>
            <person name="Bowler C."/>
            <person name="Green B.R."/>
            <person name="Martinez D."/>
            <person name="Putnam N.H."/>
            <person name="Zhou S."/>
            <person name="Allen A.E."/>
            <person name="Apt K.E."/>
            <person name="Bechner M."/>
            <person name="Brzezinski M.A."/>
            <person name="Chaal B.K."/>
            <person name="Chiovitti A."/>
            <person name="Davis A.K."/>
            <person name="Demarest M.S."/>
            <person name="Detter J.C."/>
            <person name="Glavina T."/>
            <person name="Goodstein D."/>
            <person name="Hadi M.Z."/>
            <person name="Hellsten U."/>
            <person name="Hildebrand M."/>
            <person name="Jenkins B.D."/>
            <person name="Jurka J."/>
            <person name="Kapitonov V.V."/>
            <person name="Kroger N."/>
            <person name="Lau W.W."/>
            <person name="Lane T.W."/>
            <person name="Larimer F.W."/>
            <person name="Lippmeier J.C."/>
            <person name="Lucas S."/>
            <person name="Medina M."/>
            <person name="Montsant A."/>
            <person name="Obornik M."/>
            <person name="Parker M.S."/>
            <person name="Palenik B."/>
            <person name="Pazour G.J."/>
            <person name="Richardson P.M."/>
            <person name="Rynearson T.A."/>
            <person name="Saito M.A."/>
            <person name="Schwartz D.C."/>
            <person name="Thamatrakoln K."/>
            <person name="Valentin K."/>
            <person name="Vardi A."/>
            <person name="Wilkerson F.P."/>
            <person name="Rokhsar D.S."/>
        </authorList>
    </citation>
    <scope>NUCLEOTIDE SEQUENCE [LARGE SCALE GENOMIC DNA]</scope>
    <source>
        <strain evidence="2 3">CCMP1335</strain>
    </source>
</reference>
<gene>
    <name evidence="2" type="ORF">THAPSDRAFT_23290</name>
</gene>
<dbReference type="PaxDb" id="35128-Thaps23290"/>
<reference evidence="2 3" key="2">
    <citation type="journal article" date="2008" name="Nature">
        <title>The Phaeodactylum genome reveals the evolutionary history of diatom genomes.</title>
        <authorList>
            <person name="Bowler C."/>
            <person name="Allen A.E."/>
            <person name="Badger J.H."/>
            <person name="Grimwood J."/>
            <person name="Jabbari K."/>
            <person name="Kuo A."/>
            <person name="Maheswari U."/>
            <person name="Martens C."/>
            <person name="Maumus F."/>
            <person name="Otillar R.P."/>
            <person name="Rayko E."/>
            <person name="Salamov A."/>
            <person name="Vandepoele K."/>
            <person name="Beszteri B."/>
            <person name="Gruber A."/>
            <person name="Heijde M."/>
            <person name="Katinka M."/>
            <person name="Mock T."/>
            <person name="Valentin K."/>
            <person name="Verret F."/>
            <person name="Berges J.A."/>
            <person name="Brownlee C."/>
            <person name="Cadoret J.P."/>
            <person name="Chiovitti A."/>
            <person name="Choi C.J."/>
            <person name="Coesel S."/>
            <person name="De Martino A."/>
            <person name="Detter J.C."/>
            <person name="Durkin C."/>
            <person name="Falciatore A."/>
            <person name="Fournet J."/>
            <person name="Haruta M."/>
            <person name="Huysman M.J."/>
            <person name="Jenkins B.D."/>
            <person name="Jiroutova K."/>
            <person name="Jorgensen R.E."/>
            <person name="Joubert Y."/>
            <person name="Kaplan A."/>
            <person name="Kroger N."/>
            <person name="Kroth P.G."/>
            <person name="La Roche J."/>
            <person name="Lindquist E."/>
            <person name="Lommer M."/>
            <person name="Martin-Jezequel V."/>
            <person name="Lopez P.J."/>
            <person name="Lucas S."/>
            <person name="Mangogna M."/>
            <person name="McGinnis K."/>
            <person name="Medlin L.K."/>
            <person name="Montsant A."/>
            <person name="Oudot-Le Secq M.P."/>
            <person name="Napoli C."/>
            <person name="Obornik M."/>
            <person name="Parker M.S."/>
            <person name="Petit J.L."/>
            <person name="Porcel B.M."/>
            <person name="Poulsen N."/>
            <person name="Robison M."/>
            <person name="Rychlewski L."/>
            <person name="Rynearson T.A."/>
            <person name="Schmutz J."/>
            <person name="Shapiro H."/>
            <person name="Siaut M."/>
            <person name="Stanley M."/>
            <person name="Sussman M.R."/>
            <person name="Taylor A.R."/>
            <person name="Vardi A."/>
            <person name="von Dassow P."/>
            <person name="Vyverman W."/>
            <person name="Willis A."/>
            <person name="Wyrwicz L.S."/>
            <person name="Rokhsar D.S."/>
            <person name="Weissenbach J."/>
            <person name="Armbrust E.V."/>
            <person name="Green B.R."/>
            <person name="Van de Peer Y."/>
            <person name="Grigoriev I.V."/>
        </authorList>
    </citation>
    <scope>NUCLEOTIDE SEQUENCE [LARGE SCALE GENOMIC DNA]</scope>
    <source>
        <strain evidence="2 3">CCMP1335</strain>
    </source>
</reference>
<feature type="compositionally biased region" description="Acidic residues" evidence="1">
    <location>
        <begin position="388"/>
        <end position="403"/>
    </location>
</feature>